<organism evidence="1 2">
    <name type="scientific">Absidia repens</name>
    <dbReference type="NCBI Taxonomy" id="90262"/>
    <lineage>
        <taxon>Eukaryota</taxon>
        <taxon>Fungi</taxon>
        <taxon>Fungi incertae sedis</taxon>
        <taxon>Mucoromycota</taxon>
        <taxon>Mucoromycotina</taxon>
        <taxon>Mucoromycetes</taxon>
        <taxon>Mucorales</taxon>
        <taxon>Cunninghamellaceae</taxon>
        <taxon>Absidia</taxon>
    </lineage>
</organism>
<proteinExistence type="predicted"/>
<evidence type="ECO:0000313" key="1">
    <source>
        <dbReference type="EMBL" id="ORZ08672.1"/>
    </source>
</evidence>
<gene>
    <name evidence="1" type="ORF">BCR42DRAFT_424663</name>
</gene>
<feature type="non-terminal residue" evidence="1">
    <location>
        <position position="62"/>
    </location>
</feature>
<dbReference type="OrthoDB" id="5564519at2759"/>
<name>A0A1X2I577_9FUNG</name>
<comment type="caution">
    <text evidence="1">The sequence shown here is derived from an EMBL/GenBank/DDBJ whole genome shotgun (WGS) entry which is preliminary data.</text>
</comment>
<sequence length="62" mass="6828">MLNGDATNSNIVATVTSPKNPVKCGINAFEIVPLNDFKSGKYWLRIGQADTNTWTYSGVFNF</sequence>
<evidence type="ECO:0000313" key="2">
    <source>
        <dbReference type="Proteomes" id="UP000193560"/>
    </source>
</evidence>
<dbReference type="AlphaFoldDB" id="A0A1X2I577"/>
<dbReference type="Proteomes" id="UP000193560">
    <property type="component" value="Unassembled WGS sequence"/>
</dbReference>
<dbReference type="EMBL" id="MCGE01000030">
    <property type="protein sequence ID" value="ORZ08672.1"/>
    <property type="molecule type" value="Genomic_DNA"/>
</dbReference>
<accession>A0A1X2I577</accession>
<protein>
    <submittedName>
        <fullName evidence="1">Uncharacterized protein</fullName>
    </submittedName>
</protein>
<dbReference type="STRING" id="90262.A0A1X2I577"/>
<keyword evidence="2" id="KW-1185">Reference proteome</keyword>
<reference evidence="1 2" key="1">
    <citation type="submission" date="2016-07" db="EMBL/GenBank/DDBJ databases">
        <title>Pervasive Adenine N6-methylation of Active Genes in Fungi.</title>
        <authorList>
            <consortium name="DOE Joint Genome Institute"/>
            <person name="Mondo S.J."/>
            <person name="Dannebaum R.O."/>
            <person name="Kuo R.C."/>
            <person name="Labutti K."/>
            <person name="Haridas S."/>
            <person name="Kuo A."/>
            <person name="Salamov A."/>
            <person name="Ahrendt S.R."/>
            <person name="Lipzen A."/>
            <person name="Sullivan W."/>
            <person name="Andreopoulos W.B."/>
            <person name="Clum A."/>
            <person name="Lindquist E."/>
            <person name="Daum C."/>
            <person name="Ramamoorthy G.K."/>
            <person name="Gryganskyi A."/>
            <person name="Culley D."/>
            <person name="Magnuson J.K."/>
            <person name="James T.Y."/>
            <person name="O'Malley M.A."/>
            <person name="Stajich J.E."/>
            <person name="Spatafora J.W."/>
            <person name="Visel A."/>
            <person name="Grigoriev I.V."/>
        </authorList>
    </citation>
    <scope>NUCLEOTIDE SEQUENCE [LARGE SCALE GENOMIC DNA]</scope>
    <source>
        <strain evidence="1 2">NRRL 1336</strain>
    </source>
</reference>